<accession>L1L4Y3</accession>
<gene>
    <name evidence="1" type="ORF">STRIP9103_09699</name>
</gene>
<organism evidence="1 2">
    <name type="scientific">Streptomyces ipomoeae 91-03</name>
    <dbReference type="NCBI Taxonomy" id="698759"/>
    <lineage>
        <taxon>Bacteria</taxon>
        <taxon>Bacillati</taxon>
        <taxon>Actinomycetota</taxon>
        <taxon>Actinomycetes</taxon>
        <taxon>Kitasatosporales</taxon>
        <taxon>Streptomycetaceae</taxon>
        <taxon>Streptomyces</taxon>
    </lineage>
</organism>
<evidence type="ECO:0000313" key="2">
    <source>
        <dbReference type="Proteomes" id="UP000010411"/>
    </source>
</evidence>
<name>L1L4Y3_9ACTN</name>
<feature type="non-terminal residue" evidence="1">
    <location>
        <position position="1"/>
    </location>
</feature>
<sequence length="226" mass="23500">SPALQAGDASFDGCASGGQGPVDRLLGCGEFAMGRPALGGGDPLARADVGRVGKDGDALALTDPDDLVCAGGGQVVCASGQGRREPQRPAVRVRDDLHVHTVPLALGRVVRASVADPVALGERAVHENVVGVCLAQDLQQARRLVREVLDDGGDVRVGGADGNTETCGQLRQGVVSAQVCQSDHRTLGRPEFAASVTLVGDDQHRHPLHECVRQVECGRIWDQQGS</sequence>
<reference evidence="1 2" key="1">
    <citation type="submission" date="2012-11" db="EMBL/GenBank/DDBJ databases">
        <authorList>
            <person name="Huguet-Tapia J.C."/>
            <person name="Durkin A.S."/>
            <person name="Pettis G.S."/>
            <person name="Badger J.H."/>
        </authorList>
    </citation>
    <scope>NUCLEOTIDE SEQUENCE [LARGE SCALE GENOMIC DNA]</scope>
    <source>
        <strain evidence="1 2">91-03</strain>
    </source>
</reference>
<protein>
    <submittedName>
        <fullName evidence="1">Uncharacterized protein</fullName>
    </submittedName>
</protein>
<proteinExistence type="predicted"/>
<dbReference type="AlphaFoldDB" id="L1L4Y3"/>
<dbReference type="Proteomes" id="UP000010411">
    <property type="component" value="Unassembled WGS sequence"/>
</dbReference>
<keyword evidence="2" id="KW-1185">Reference proteome</keyword>
<evidence type="ECO:0000313" key="1">
    <source>
        <dbReference type="EMBL" id="EKX67760.1"/>
    </source>
</evidence>
<dbReference type="EMBL" id="AEJC01000122">
    <property type="protein sequence ID" value="EKX67760.1"/>
    <property type="molecule type" value="Genomic_DNA"/>
</dbReference>
<comment type="caution">
    <text evidence="1">The sequence shown here is derived from an EMBL/GenBank/DDBJ whole genome shotgun (WGS) entry which is preliminary data.</text>
</comment>